<evidence type="ECO:0000313" key="2">
    <source>
        <dbReference type="Proteomes" id="UP000291343"/>
    </source>
</evidence>
<keyword evidence="2" id="KW-1185">Reference proteome</keyword>
<dbReference type="Proteomes" id="UP000291343">
    <property type="component" value="Unassembled WGS sequence"/>
</dbReference>
<dbReference type="AlphaFoldDB" id="A0A482WFC1"/>
<sequence>MPKESHKFCKDMMGVLQQSGKDSFSAVVDTVKAAGSAVGFCAVECLKIFEKAIKSVITLNFKELANQVVKFGECFLDCVKQVLNIFKVGFQGANKLWMMSGGY</sequence>
<dbReference type="EMBL" id="QKKF02037473">
    <property type="protein sequence ID" value="RZF32194.1"/>
    <property type="molecule type" value="Genomic_DNA"/>
</dbReference>
<organism evidence="1 2">
    <name type="scientific">Laodelphax striatellus</name>
    <name type="common">Small brown planthopper</name>
    <name type="synonym">Delphax striatella</name>
    <dbReference type="NCBI Taxonomy" id="195883"/>
    <lineage>
        <taxon>Eukaryota</taxon>
        <taxon>Metazoa</taxon>
        <taxon>Ecdysozoa</taxon>
        <taxon>Arthropoda</taxon>
        <taxon>Hexapoda</taxon>
        <taxon>Insecta</taxon>
        <taxon>Pterygota</taxon>
        <taxon>Neoptera</taxon>
        <taxon>Paraneoptera</taxon>
        <taxon>Hemiptera</taxon>
        <taxon>Auchenorrhyncha</taxon>
        <taxon>Fulgoroidea</taxon>
        <taxon>Delphacidae</taxon>
        <taxon>Criomorphinae</taxon>
        <taxon>Laodelphax</taxon>
    </lineage>
</organism>
<name>A0A482WFC1_LAOST</name>
<dbReference type="SMR" id="A0A482WFC1"/>
<evidence type="ECO:0000313" key="1">
    <source>
        <dbReference type="EMBL" id="RZF32194.1"/>
    </source>
</evidence>
<comment type="caution">
    <text evidence="1">The sequence shown here is derived from an EMBL/GenBank/DDBJ whole genome shotgun (WGS) entry which is preliminary data.</text>
</comment>
<dbReference type="OrthoDB" id="10317405at2759"/>
<proteinExistence type="predicted"/>
<protein>
    <submittedName>
        <fullName evidence="1">Uncharacterized protein</fullName>
    </submittedName>
</protein>
<reference evidence="1 2" key="1">
    <citation type="journal article" date="2017" name="Gigascience">
        <title>Genome sequence of the small brown planthopper, Laodelphax striatellus.</title>
        <authorList>
            <person name="Zhu J."/>
            <person name="Jiang F."/>
            <person name="Wang X."/>
            <person name="Yang P."/>
            <person name="Bao Y."/>
            <person name="Zhao W."/>
            <person name="Wang W."/>
            <person name="Lu H."/>
            <person name="Wang Q."/>
            <person name="Cui N."/>
            <person name="Li J."/>
            <person name="Chen X."/>
            <person name="Luo L."/>
            <person name="Yu J."/>
            <person name="Kang L."/>
            <person name="Cui F."/>
        </authorList>
    </citation>
    <scope>NUCLEOTIDE SEQUENCE [LARGE SCALE GENOMIC DNA]</scope>
    <source>
        <strain evidence="1">Lst14</strain>
    </source>
</reference>
<gene>
    <name evidence="1" type="ORF">LSTR_LSTR004057</name>
</gene>
<dbReference type="InParanoid" id="A0A482WFC1"/>
<accession>A0A482WFC1</accession>